<gene>
    <name evidence="5" type="ORF">PACLA_8A071795</name>
</gene>
<name>A0A7D9DR22_PARCT</name>
<comment type="caution">
    <text evidence="5">The sequence shown here is derived from an EMBL/GenBank/DDBJ whole genome shotgun (WGS) entry which is preliminary data.</text>
</comment>
<dbReference type="InterPro" id="IPR011701">
    <property type="entry name" value="MFS"/>
</dbReference>
<evidence type="ECO:0000256" key="4">
    <source>
        <dbReference type="ARBA" id="ARBA00023136"/>
    </source>
</evidence>
<accession>A0A7D9DR22</accession>
<keyword evidence="2" id="KW-0812">Transmembrane</keyword>
<sequence length="292" mass="32270">MGGTATGSALSFIIGPLFVDDIGSIHYSQVNSTQREFYFKQIRNLFLVETGLMGLLFLAVIIHYPAKPPHLPSRSSGTERMSPKSGISRLLKNRSFLLLALLYGASCGVYSGWSSVLDQNLQGFGVGQKFAGWLGFIAIVSGAFSGVFFSIFADRFSGHLKEFLLIFMACGTFSILIVCFIFSKVIPFNKTLIFVMFGLIGFFVNGALPFFFEFGAEIAYPVAEGITSSFIKFTDYFLQGLFLIVSMGHFGGMWMTWVMMTSISATTILLPCVRESYNRLNIDKFPNKLSGD</sequence>
<proteinExistence type="predicted"/>
<dbReference type="PANTHER" id="PTHR10924">
    <property type="entry name" value="MAJOR FACILITATOR SUPERFAMILY PROTEIN-RELATED"/>
    <property type="match status" value="1"/>
</dbReference>
<comment type="subcellular location">
    <subcellularLocation>
        <location evidence="1">Membrane</location>
        <topology evidence="1">Multi-pass membrane protein</topology>
    </subcellularLocation>
</comment>
<evidence type="ECO:0000256" key="3">
    <source>
        <dbReference type="ARBA" id="ARBA00022989"/>
    </source>
</evidence>
<dbReference type="Pfam" id="PF07690">
    <property type="entry name" value="MFS_1"/>
    <property type="match status" value="1"/>
</dbReference>
<evidence type="ECO:0000256" key="1">
    <source>
        <dbReference type="ARBA" id="ARBA00004141"/>
    </source>
</evidence>
<dbReference type="GO" id="GO:0022857">
    <property type="term" value="F:transmembrane transporter activity"/>
    <property type="evidence" value="ECO:0007669"/>
    <property type="project" value="InterPro"/>
</dbReference>
<keyword evidence="6" id="KW-1185">Reference proteome</keyword>
<evidence type="ECO:0000313" key="6">
    <source>
        <dbReference type="Proteomes" id="UP001152795"/>
    </source>
</evidence>
<reference evidence="5" key="1">
    <citation type="submission" date="2020-04" db="EMBL/GenBank/DDBJ databases">
        <authorList>
            <person name="Alioto T."/>
            <person name="Alioto T."/>
            <person name="Gomez Garrido J."/>
        </authorList>
    </citation>
    <scope>NUCLEOTIDE SEQUENCE</scope>
    <source>
        <strain evidence="5">A484AB</strain>
    </source>
</reference>
<evidence type="ECO:0000313" key="5">
    <source>
        <dbReference type="EMBL" id="CAB3992149.1"/>
    </source>
</evidence>
<dbReference type="OrthoDB" id="422206at2759"/>
<dbReference type="Gene3D" id="1.20.1250.20">
    <property type="entry name" value="MFS general substrate transporter like domains"/>
    <property type="match status" value="1"/>
</dbReference>
<organism evidence="5 6">
    <name type="scientific">Paramuricea clavata</name>
    <name type="common">Red gorgonian</name>
    <name type="synonym">Violescent sea-whip</name>
    <dbReference type="NCBI Taxonomy" id="317549"/>
    <lineage>
        <taxon>Eukaryota</taxon>
        <taxon>Metazoa</taxon>
        <taxon>Cnidaria</taxon>
        <taxon>Anthozoa</taxon>
        <taxon>Octocorallia</taxon>
        <taxon>Malacalcyonacea</taxon>
        <taxon>Plexauridae</taxon>
        <taxon>Paramuricea</taxon>
    </lineage>
</organism>
<keyword evidence="4" id="KW-0472">Membrane</keyword>
<dbReference type="EMBL" id="CACRXK020001989">
    <property type="protein sequence ID" value="CAB3992149.1"/>
    <property type="molecule type" value="Genomic_DNA"/>
</dbReference>
<dbReference type="Proteomes" id="UP001152795">
    <property type="component" value="Unassembled WGS sequence"/>
</dbReference>
<dbReference type="InterPro" id="IPR049680">
    <property type="entry name" value="FLVCR1-2_SLC49-like"/>
</dbReference>
<dbReference type="InterPro" id="IPR036259">
    <property type="entry name" value="MFS_trans_sf"/>
</dbReference>
<keyword evidence="3" id="KW-1133">Transmembrane helix</keyword>
<evidence type="ECO:0000256" key="2">
    <source>
        <dbReference type="ARBA" id="ARBA00022692"/>
    </source>
</evidence>
<protein>
    <submittedName>
        <fullName evidence="5">Uncharacterized protein</fullName>
    </submittedName>
</protein>
<dbReference type="SUPFAM" id="SSF103473">
    <property type="entry name" value="MFS general substrate transporter"/>
    <property type="match status" value="1"/>
</dbReference>
<dbReference type="PANTHER" id="PTHR10924:SF27">
    <property type="entry name" value="SOLUTE CARRIER FAMILY 49 MEMBER 4"/>
    <property type="match status" value="1"/>
</dbReference>
<dbReference type="GO" id="GO:0016020">
    <property type="term" value="C:membrane"/>
    <property type="evidence" value="ECO:0007669"/>
    <property type="project" value="UniProtKB-SubCell"/>
</dbReference>
<dbReference type="AlphaFoldDB" id="A0A7D9DR22"/>